<dbReference type="InterPro" id="IPR005532">
    <property type="entry name" value="SUMF_dom"/>
</dbReference>
<dbReference type="SUPFAM" id="SSF56436">
    <property type="entry name" value="C-type lectin-like"/>
    <property type="match status" value="1"/>
</dbReference>
<proteinExistence type="predicted"/>
<dbReference type="SUPFAM" id="SSF109854">
    <property type="entry name" value="DinB/YfiT-like putative metalloenzymes"/>
    <property type="match status" value="1"/>
</dbReference>
<dbReference type="NCBIfam" id="TIGR04373">
    <property type="entry name" value="egtB_X_signatur"/>
    <property type="match status" value="1"/>
</dbReference>
<evidence type="ECO:0000256" key="2">
    <source>
        <dbReference type="ARBA" id="ARBA00023004"/>
    </source>
</evidence>
<dbReference type="InterPro" id="IPR030809">
    <property type="entry name" value="EgtB_signatur"/>
</dbReference>
<dbReference type="GO" id="GO:0044875">
    <property type="term" value="F:gamma-glutamyl hercynylcysteine sulfoxide synthase activity"/>
    <property type="evidence" value="ECO:0007669"/>
    <property type="project" value="UniProtKB-EC"/>
</dbReference>
<dbReference type="InParanoid" id="A0A6M4H891"/>
<name>A0A6M4H891_9PROT</name>
<evidence type="ECO:0000256" key="1">
    <source>
        <dbReference type="ARBA" id="ARBA00023002"/>
    </source>
</evidence>
<keyword evidence="7" id="KW-1185">Reference proteome</keyword>
<sequence length="389" mass="44199">MRELYEPAALSEALSEARARTLAIYSHLDVGQWNVPYLETVNPPQWELAHIAWFQEFWCLRNGGRGGRSHFENADALWNSSIVAHRDRWEIARAPRAPVSAYMADTLDATLEALARSSEEERYFFRLALLHEDMHAEALLMTLQALALPAPPLPALDPPHSEPTPTRDVIFDGGEFVQGTPAGSRAFAFDNEGPAFTTHVDPFAIADRPVSQGEFAQFVEDQKLPPPRYWRRQDGTWQARRFDTWHALDAFAPMIHVALPEAEAYCRWADRRLPTESEWEFAARESVEAGTLDYRHTGPHGGGQGLRHMLGGVWEWTASPFAPYAGFVAGPYTDYSQPWFHTHQVLRGGCFATRSRLVHNRWRNFYRPERADAFAGFRTCARNEAIPVR</sequence>
<dbReference type="InterPro" id="IPR034660">
    <property type="entry name" value="DinB/YfiT-like"/>
</dbReference>
<dbReference type="Pfam" id="PF12867">
    <property type="entry name" value="DinB_2"/>
    <property type="match status" value="1"/>
</dbReference>
<evidence type="ECO:0000259" key="4">
    <source>
        <dbReference type="Pfam" id="PF03781"/>
    </source>
</evidence>
<evidence type="ECO:0000313" key="7">
    <source>
        <dbReference type="Proteomes" id="UP000503096"/>
    </source>
</evidence>
<dbReference type="InterPro" id="IPR024775">
    <property type="entry name" value="DinB-like"/>
</dbReference>
<keyword evidence="1 6" id="KW-0560">Oxidoreductase</keyword>
<dbReference type="InterPro" id="IPR016187">
    <property type="entry name" value="CTDL_fold"/>
</dbReference>
<dbReference type="EC" id="1.14.99.50" evidence="6"/>
<protein>
    <submittedName>
        <fullName evidence="6">Hercynine oxygenase</fullName>
        <ecNumber evidence="6">1.14.99.50</ecNumber>
    </submittedName>
</protein>
<reference evidence="6 7" key="1">
    <citation type="submission" date="2020-04" db="EMBL/GenBank/DDBJ databases">
        <title>Usitatibacter rugosus gen. nov., sp. nov. and Usitatibacter palustris sp. nov., novel members of Usitatibacteraceae fam. nov. within the order Nitrosomonadales isolated from soil.</title>
        <authorList>
            <person name="Huber K.J."/>
            <person name="Neumann-Schaal M."/>
            <person name="Geppert A."/>
            <person name="Luckner M."/>
            <person name="Wanner G."/>
            <person name="Overmann J."/>
        </authorList>
    </citation>
    <scope>NUCLEOTIDE SEQUENCE [LARGE SCALE GENOMIC DNA]</scope>
    <source>
        <strain evidence="6 7">Swamp67</strain>
    </source>
</reference>
<feature type="domain" description="Sulfatase-modifying factor enzyme-like" evidence="4">
    <location>
        <begin position="303"/>
        <end position="379"/>
    </location>
</feature>
<dbReference type="InterPro" id="IPR051043">
    <property type="entry name" value="Sulfatase_Mod_Factor_Kinase"/>
</dbReference>
<evidence type="ECO:0000313" key="6">
    <source>
        <dbReference type="EMBL" id="QJR14604.1"/>
    </source>
</evidence>
<dbReference type="Gene3D" id="3.90.1580.10">
    <property type="entry name" value="paralog of FGE (formylglycine-generating enzyme)"/>
    <property type="match status" value="2"/>
</dbReference>
<feature type="domain" description="DinB-like" evidence="5">
    <location>
        <begin position="13"/>
        <end position="120"/>
    </location>
</feature>
<evidence type="ECO:0000256" key="3">
    <source>
        <dbReference type="ARBA" id="ARBA00037882"/>
    </source>
</evidence>
<keyword evidence="2" id="KW-0408">Iron</keyword>
<dbReference type="InterPro" id="IPR042095">
    <property type="entry name" value="SUMF_sf"/>
</dbReference>
<organism evidence="6 7">
    <name type="scientific">Usitatibacter palustris</name>
    <dbReference type="NCBI Taxonomy" id="2732487"/>
    <lineage>
        <taxon>Bacteria</taxon>
        <taxon>Pseudomonadati</taxon>
        <taxon>Pseudomonadota</taxon>
        <taxon>Betaproteobacteria</taxon>
        <taxon>Nitrosomonadales</taxon>
        <taxon>Usitatibacteraceae</taxon>
        <taxon>Usitatibacter</taxon>
    </lineage>
</organism>
<dbReference type="Proteomes" id="UP000503096">
    <property type="component" value="Chromosome"/>
</dbReference>
<feature type="domain" description="Sulfatase-modifying factor enzyme-like" evidence="4">
    <location>
        <begin position="169"/>
        <end position="288"/>
    </location>
</feature>
<gene>
    <name evidence="6" type="primary">egtB_2</name>
    <name evidence="6" type="ORF">DSM104440_01406</name>
</gene>
<dbReference type="EMBL" id="CP053073">
    <property type="protein sequence ID" value="QJR14604.1"/>
    <property type="molecule type" value="Genomic_DNA"/>
</dbReference>
<comment type="pathway">
    <text evidence="3">Amino-acid biosynthesis; ergothioneine biosynthesis.</text>
</comment>
<evidence type="ECO:0000259" key="5">
    <source>
        <dbReference type="Pfam" id="PF12867"/>
    </source>
</evidence>
<dbReference type="AlphaFoldDB" id="A0A6M4H891"/>
<dbReference type="RefSeq" id="WP_171161341.1">
    <property type="nucleotide sequence ID" value="NZ_CP053073.1"/>
</dbReference>
<dbReference type="KEGG" id="upl:DSM104440_01406"/>
<accession>A0A6M4H891</accession>
<dbReference type="Pfam" id="PF03781">
    <property type="entry name" value="FGE-sulfatase"/>
    <property type="match status" value="2"/>
</dbReference>
<dbReference type="PANTHER" id="PTHR23150">
    <property type="entry name" value="SULFATASE MODIFYING FACTOR 1, 2"/>
    <property type="match status" value="1"/>
</dbReference>